<keyword evidence="3" id="KW-1185">Reference proteome</keyword>
<comment type="caution">
    <text evidence="2">The sequence shown here is derived from an EMBL/GenBank/DDBJ whole genome shotgun (WGS) entry which is preliminary data.</text>
</comment>
<evidence type="ECO:0000313" key="3">
    <source>
        <dbReference type="Proteomes" id="UP001055057"/>
    </source>
</evidence>
<reference evidence="2" key="2">
    <citation type="submission" date="2021-08" db="EMBL/GenBank/DDBJ databases">
        <authorList>
            <person name="Tani A."/>
            <person name="Ola A."/>
            <person name="Ogura Y."/>
            <person name="Katsura K."/>
            <person name="Hayashi T."/>
        </authorList>
    </citation>
    <scope>NUCLEOTIDE SEQUENCE</scope>
    <source>
        <strain evidence="2">DSM 23632</strain>
    </source>
</reference>
<dbReference type="RefSeq" id="WP_238183079.1">
    <property type="nucleotide sequence ID" value="NZ_BPRB01000138.1"/>
</dbReference>
<feature type="transmembrane region" description="Helical" evidence="1">
    <location>
        <begin position="41"/>
        <end position="61"/>
    </location>
</feature>
<dbReference type="Proteomes" id="UP001055057">
    <property type="component" value="Unassembled WGS sequence"/>
</dbReference>
<sequence>MSEQAFGVFVLAMVPLGWAFYVLPTIIAFKHHHPNRWLIMAVNVFLGGTGIGWAVALVWAFKAALRTEQADGSHGGESGLNLFVNDVQRVRLIGAGSESPATGSNETGTRVTPGTAVLELERLGQLRDGGHLSDTEFASLKAAVLQRLR</sequence>
<evidence type="ECO:0008006" key="4">
    <source>
        <dbReference type="Google" id="ProtNLM"/>
    </source>
</evidence>
<gene>
    <name evidence="2" type="ORF">MPOCJGCO_2573</name>
</gene>
<dbReference type="Pfam" id="PF14373">
    <property type="entry name" value="Imm_superinfect"/>
    <property type="match status" value="1"/>
</dbReference>
<proteinExistence type="predicted"/>
<evidence type="ECO:0000256" key="1">
    <source>
        <dbReference type="SAM" id="Phobius"/>
    </source>
</evidence>
<organism evidence="2 3">
    <name type="scientific">Methylobacterium trifolii</name>
    <dbReference type="NCBI Taxonomy" id="1003092"/>
    <lineage>
        <taxon>Bacteria</taxon>
        <taxon>Pseudomonadati</taxon>
        <taxon>Pseudomonadota</taxon>
        <taxon>Alphaproteobacteria</taxon>
        <taxon>Hyphomicrobiales</taxon>
        <taxon>Methylobacteriaceae</taxon>
        <taxon>Methylobacterium</taxon>
    </lineage>
</organism>
<dbReference type="InterPro" id="IPR016410">
    <property type="entry name" value="Phage_imm"/>
</dbReference>
<keyword evidence="1" id="KW-0812">Transmembrane</keyword>
<keyword evidence="1" id="KW-1133">Transmembrane helix</keyword>
<dbReference type="EMBL" id="BPRB01000138">
    <property type="protein sequence ID" value="GJE60461.1"/>
    <property type="molecule type" value="Genomic_DNA"/>
</dbReference>
<reference evidence="2" key="1">
    <citation type="journal article" date="2021" name="Front. Microbiol.">
        <title>Comprehensive Comparative Genomics and Phenotyping of Methylobacterium Species.</title>
        <authorList>
            <person name="Alessa O."/>
            <person name="Ogura Y."/>
            <person name="Fujitani Y."/>
            <person name="Takami H."/>
            <person name="Hayashi T."/>
            <person name="Sahin N."/>
            <person name="Tani A."/>
        </authorList>
    </citation>
    <scope>NUCLEOTIDE SEQUENCE</scope>
    <source>
        <strain evidence="2">DSM 23632</strain>
    </source>
</reference>
<name>A0ABQ4TZJ0_9HYPH</name>
<evidence type="ECO:0000313" key="2">
    <source>
        <dbReference type="EMBL" id="GJE60461.1"/>
    </source>
</evidence>
<protein>
    <recommendedName>
        <fullName evidence="4">Superinfection immunity protein</fullName>
    </recommendedName>
</protein>
<keyword evidence="1" id="KW-0472">Membrane</keyword>
<feature type="transmembrane region" description="Helical" evidence="1">
    <location>
        <begin position="6"/>
        <end position="29"/>
    </location>
</feature>
<accession>A0ABQ4TZJ0</accession>